<dbReference type="PROSITE" id="PS51186">
    <property type="entry name" value="GNAT"/>
    <property type="match status" value="1"/>
</dbReference>
<dbReference type="RefSeq" id="WP_012163308.1">
    <property type="nucleotide sequence ID" value="NC_009925.1"/>
</dbReference>
<dbReference type="GO" id="GO:0016747">
    <property type="term" value="F:acyltransferase activity, transferring groups other than amino-acyl groups"/>
    <property type="evidence" value="ECO:0007669"/>
    <property type="project" value="InterPro"/>
</dbReference>
<evidence type="ECO:0000256" key="1">
    <source>
        <dbReference type="ARBA" id="ARBA00022679"/>
    </source>
</evidence>
<evidence type="ECO:0000313" key="4">
    <source>
        <dbReference type="EMBL" id="ABW27869.1"/>
    </source>
</evidence>
<protein>
    <submittedName>
        <fullName evidence="4">Acetyltransferase, GNAT family</fullName>
    </submittedName>
</protein>
<evidence type="ECO:0000259" key="3">
    <source>
        <dbReference type="PROSITE" id="PS51186"/>
    </source>
</evidence>
<feature type="domain" description="N-acetyltransferase" evidence="3">
    <location>
        <begin position="10"/>
        <end position="145"/>
    </location>
</feature>
<dbReference type="HOGENOM" id="CLU_103232_0_0_3"/>
<dbReference type="PANTHER" id="PTHR43877:SF2">
    <property type="entry name" value="AMINOALKYLPHOSPHONATE N-ACETYLTRANSFERASE-RELATED"/>
    <property type="match status" value="1"/>
</dbReference>
<dbReference type="InterPro" id="IPR050832">
    <property type="entry name" value="Bact_Acetyltransf"/>
</dbReference>
<dbReference type="EMBL" id="CP000828">
    <property type="protein sequence ID" value="ABW27869.1"/>
    <property type="molecule type" value="Genomic_DNA"/>
</dbReference>
<reference evidence="4 5" key="1">
    <citation type="journal article" date="2008" name="Proc. Natl. Acad. Sci. U.S.A.">
        <title>Niche adaptation and genome expansion in the chlorophyll d-producing cyanobacterium Acaryochloris marina.</title>
        <authorList>
            <person name="Swingley W.D."/>
            <person name="Chen M."/>
            <person name="Cheung P.C."/>
            <person name="Conrad A.L."/>
            <person name="Dejesa L.C."/>
            <person name="Hao J."/>
            <person name="Honchak B.M."/>
            <person name="Karbach L.E."/>
            <person name="Kurdoglu A."/>
            <person name="Lahiri S."/>
            <person name="Mastrian S.D."/>
            <person name="Miyashita H."/>
            <person name="Page L."/>
            <person name="Ramakrishna P."/>
            <person name="Satoh S."/>
            <person name="Sattley W.M."/>
            <person name="Shimada Y."/>
            <person name="Taylor H.L."/>
            <person name="Tomo T."/>
            <person name="Tsuchiya T."/>
            <person name="Wang Z.T."/>
            <person name="Raymond J."/>
            <person name="Mimuro M."/>
            <person name="Blankenship R.E."/>
            <person name="Touchman J.W."/>
        </authorList>
    </citation>
    <scope>NUCLEOTIDE SEQUENCE [LARGE SCALE GENOMIC DNA]</scope>
    <source>
        <strain evidence="5">MBIC 11017</strain>
    </source>
</reference>
<dbReference type="Pfam" id="PF13508">
    <property type="entry name" value="Acetyltransf_7"/>
    <property type="match status" value="1"/>
</dbReference>
<dbReference type="Gene3D" id="3.40.630.30">
    <property type="match status" value="1"/>
</dbReference>
<dbReference type="SUPFAM" id="SSF55729">
    <property type="entry name" value="Acyl-CoA N-acyltransferases (Nat)"/>
    <property type="match status" value="1"/>
</dbReference>
<dbReference type="PANTHER" id="PTHR43877">
    <property type="entry name" value="AMINOALKYLPHOSPHONATE N-ACETYLTRANSFERASE-RELATED-RELATED"/>
    <property type="match status" value="1"/>
</dbReference>
<evidence type="ECO:0000256" key="2">
    <source>
        <dbReference type="ARBA" id="ARBA00023315"/>
    </source>
</evidence>
<keyword evidence="2" id="KW-0012">Acyltransferase</keyword>
<keyword evidence="5" id="KW-1185">Reference proteome</keyword>
<keyword evidence="1 4" id="KW-0808">Transferase</keyword>
<dbReference type="KEGG" id="amr:AM1_2870"/>
<evidence type="ECO:0000313" key="5">
    <source>
        <dbReference type="Proteomes" id="UP000000268"/>
    </source>
</evidence>
<sequence>MQKPLLPKDCQLRPAIATDIGSIRRLVWSARLDPTQIRWSQFWVIEQHQTVIACGQLRVFPDAQELGSLVVKPTHQGQGLGTLLAQHLIEQASQPLYLECLGQRLCQYYQRMGFQIVEWQALPPGLKRKFGLSRVAKVLLRIPVEFMYYA</sequence>
<gene>
    <name evidence="4" type="ordered locus">AM1_2870</name>
</gene>
<dbReference type="InterPro" id="IPR016181">
    <property type="entry name" value="Acyl_CoA_acyltransferase"/>
</dbReference>
<dbReference type="eggNOG" id="COG1246">
    <property type="taxonomic scope" value="Bacteria"/>
</dbReference>
<proteinExistence type="predicted"/>
<dbReference type="CDD" id="cd04301">
    <property type="entry name" value="NAT_SF"/>
    <property type="match status" value="1"/>
</dbReference>
<dbReference type="Proteomes" id="UP000000268">
    <property type="component" value="Chromosome"/>
</dbReference>
<dbReference type="STRING" id="329726.AM1_2870"/>
<dbReference type="InterPro" id="IPR000182">
    <property type="entry name" value="GNAT_dom"/>
</dbReference>
<name>B0CAD4_ACAM1</name>
<dbReference type="OrthoDB" id="509899at2"/>
<accession>B0CAD4</accession>
<organism evidence="4 5">
    <name type="scientific">Acaryochloris marina (strain MBIC 11017)</name>
    <dbReference type="NCBI Taxonomy" id="329726"/>
    <lineage>
        <taxon>Bacteria</taxon>
        <taxon>Bacillati</taxon>
        <taxon>Cyanobacteriota</taxon>
        <taxon>Cyanophyceae</taxon>
        <taxon>Acaryochloridales</taxon>
        <taxon>Acaryochloridaceae</taxon>
        <taxon>Acaryochloris</taxon>
    </lineage>
</organism>
<dbReference type="AlphaFoldDB" id="B0CAD4"/>